<organism evidence="1 2">
    <name type="scientific">candidate division MSBL1 archaeon SCGC-AAA259O05</name>
    <dbReference type="NCBI Taxonomy" id="1698271"/>
    <lineage>
        <taxon>Archaea</taxon>
        <taxon>Methanobacteriati</taxon>
        <taxon>Methanobacteriota</taxon>
        <taxon>candidate division MSBL1</taxon>
    </lineage>
</organism>
<protein>
    <submittedName>
        <fullName evidence="1">Uncharacterized protein</fullName>
    </submittedName>
</protein>
<evidence type="ECO:0000313" key="1">
    <source>
        <dbReference type="EMBL" id="KXB00575.1"/>
    </source>
</evidence>
<name>A0A133V2C5_9EURY</name>
<dbReference type="EMBL" id="LHXV01000046">
    <property type="protein sequence ID" value="KXB00575.1"/>
    <property type="molecule type" value="Genomic_DNA"/>
</dbReference>
<dbReference type="AlphaFoldDB" id="A0A133V2C5"/>
<accession>A0A133V2C5</accession>
<sequence length="59" mass="7433">MPEWIEFPIKDHNDFQEWKEERLNPYHPGRYPKNWEELPFWALLPRQLKSLERIKNKDV</sequence>
<comment type="caution">
    <text evidence="1">The sequence shown here is derived from an EMBL/GenBank/DDBJ whole genome shotgun (WGS) entry which is preliminary data.</text>
</comment>
<proteinExistence type="predicted"/>
<keyword evidence="2" id="KW-1185">Reference proteome</keyword>
<gene>
    <name evidence="1" type="ORF">AKJ41_03965</name>
</gene>
<evidence type="ECO:0000313" key="2">
    <source>
        <dbReference type="Proteomes" id="UP000070344"/>
    </source>
</evidence>
<dbReference type="Proteomes" id="UP000070344">
    <property type="component" value="Unassembled WGS sequence"/>
</dbReference>
<reference evidence="1 2" key="1">
    <citation type="journal article" date="2016" name="Sci. Rep.">
        <title>Metabolic traits of an uncultured archaeal lineage -MSBL1- from brine pools of the Red Sea.</title>
        <authorList>
            <person name="Mwirichia R."/>
            <person name="Alam I."/>
            <person name="Rashid M."/>
            <person name="Vinu M."/>
            <person name="Ba-Alawi W."/>
            <person name="Anthony Kamau A."/>
            <person name="Kamanda Ngugi D."/>
            <person name="Goker M."/>
            <person name="Klenk H.P."/>
            <person name="Bajic V."/>
            <person name="Stingl U."/>
        </authorList>
    </citation>
    <scope>NUCLEOTIDE SEQUENCE [LARGE SCALE GENOMIC DNA]</scope>
    <source>
        <strain evidence="1">SCGC-AAA259O05</strain>
    </source>
</reference>